<keyword evidence="2" id="KW-1133">Transmembrane helix</keyword>
<dbReference type="AlphaFoldDB" id="A0A2U1J314"/>
<keyword evidence="2" id="KW-0812">Transmembrane</keyword>
<gene>
    <name evidence="3" type="ORF">BB558_004493</name>
</gene>
<evidence type="ECO:0000313" key="3">
    <source>
        <dbReference type="EMBL" id="PVZ99476.1"/>
    </source>
</evidence>
<feature type="transmembrane region" description="Helical" evidence="2">
    <location>
        <begin position="51"/>
        <end position="76"/>
    </location>
</feature>
<reference evidence="3 4" key="1">
    <citation type="journal article" date="2018" name="MBio">
        <title>Comparative Genomics Reveals the Core Gene Toolbox for the Fungus-Insect Symbiosis.</title>
        <authorList>
            <person name="Wang Y."/>
            <person name="Stata M."/>
            <person name="Wang W."/>
            <person name="Stajich J.E."/>
            <person name="White M.M."/>
            <person name="Moncalvo J.M."/>
        </authorList>
    </citation>
    <scope>NUCLEOTIDE SEQUENCE [LARGE SCALE GENOMIC DNA]</scope>
    <source>
        <strain evidence="3 4">AUS-126-30</strain>
    </source>
</reference>
<evidence type="ECO:0000256" key="2">
    <source>
        <dbReference type="SAM" id="Phobius"/>
    </source>
</evidence>
<evidence type="ECO:0000313" key="4">
    <source>
        <dbReference type="Proteomes" id="UP000245591"/>
    </source>
</evidence>
<protein>
    <submittedName>
        <fullName evidence="3">Uncharacterized protein</fullName>
    </submittedName>
</protein>
<feature type="region of interest" description="Disordered" evidence="1">
    <location>
        <begin position="168"/>
        <end position="187"/>
    </location>
</feature>
<accession>A0A2U1J314</accession>
<organism evidence="3 4">
    <name type="scientific">Smittium angustum</name>
    <dbReference type="NCBI Taxonomy" id="133377"/>
    <lineage>
        <taxon>Eukaryota</taxon>
        <taxon>Fungi</taxon>
        <taxon>Fungi incertae sedis</taxon>
        <taxon>Zoopagomycota</taxon>
        <taxon>Kickxellomycotina</taxon>
        <taxon>Harpellomycetes</taxon>
        <taxon>Harpellales</taxon>
        <taxon>Legeriomycetaceae</taxon>
        <taxon>Smittium</taxon>
    </lineage>
</organism>
<keyword evidence="2" id="KW-0472">Membrane</keyword>
<evidence type="ECO:0000256" key="1">
    <source>
        <dbReference type="SAM" id="MobiDB-lite"/>
    </source>
</evidence>
<dbReference type="Proteomes" id="UP000245591">
    <property type="component" value="Unassembled WGS sequence"/>
</dbReference>
<proteinExistence type="predicted"/>
<name>A0A2U1J314_SMIAN</name>
<sequence length="187" mass="21303">MSTFNNFKSPSGTSFSSSDTFYSKNNRHYLNKPISPTVINSTMLNHAKKRFVFSLVLHSIVCTILSVFIAYISWTIATDPKSRHSTRVYIFLVVSSLFFITSGCLLVSYFRFKPQNNEIPNKPPKALASEGSFINNQTHISEFKNNKINIFKSLDETLGYGFNQSTDETKDNKRVYPKVPSFSKNQN</sequence>
<comment type="caution">
    <text evidence="3">The sequence shown here is derived from an EMBL/GenBank/DDBJ whole genome shotgun (WGS) entry which is preliminary data.</text>
</comment>
<keyword evidence="4" id="KW-1185">Reference proteome</keyword>
<dbReference type="EMBL" id="MBFU01000431">
    <property type="protein sequence ID" value="PVZ99476.1"/>
    <property type="molecule type" value="Genomic_DNA"/>
</dbReference>
<feature type="transmembrane region" description="Helical" evidence="2">
    <location>
        <begin position="88"/>
        <end position="112"/>
    </location>
</feature>